<organism evidence="5 6">
    <name type="scientific">Metarhizobium album</name>
    <dbReference type="NCBI Taxonomy" id="2182425"/>
    <lineage>
        <taxon>Bacteria</taxon>
        <taxon>Pseudomonadati</taxon>
        <taxon>Pseudomonadota</taxon>
        <taxon>Alphaproteobacteria</taxon>
        <taxon>Hyphomicrobiales</taxon>
        <taxon>Rhizobiaceae</taxon>
        <taxon>Metarhizobium</taxon>
    </lineage>
</organism>
<dbReference type="Pfam" id="PF12833">
    <property type="entry name" value="HTH_18"/>
    <property type="match status" value="1"/>
</dbReference>
<protein>
    <submittedName>
        <fullName evidence="5">AraC family transcriptional regulator</fullName>
    </submittedName>
</protein>
<dbReference type="PANTHER" id="PTHR46796">
    <property type="entry name" value="HTH-TYPE TRANSCRIPTIONAL ACTIVATOR RHAS-RELATED"/>
    <property type="match status" value="1"/>
</dbReference>
<dbReference type="AlphaFoldDB" id="A0A2U2DI31"/>
<dbReference type="SMART" id="SM00342">
    <property type="entry name" value="HTH_ARAC"/>
    <property type="match status" value="1"/>
</dbReference>
<dbReference type="InterPro" id="IPR050204">
    <property type="entry name" value="AraC_XylS_family_regulators"/>
</dbReference>
<evidence type="ECO:0000256" key="3">
    <source>
        <dbReference type="ARBA" id="ARBA00023163"/>
    </source>
</evidence>
<dbReference type="InterPro" id="IPR020449">
    <property type="entry name" value="Tscrpt_reg_AraC-type_HTH"/>
</dbReference>
<dbReference type="Proteomes" id="UP000245252">
    <property type="component" value="Unassembled WGS sequence"/>
</dbReference>
<dbReference type="OrthoDB" id="9783876at2"/>
<reference evidence="5 6" key="1">
    <citation type="submission" date="2018-05" db="EMBL/GenBank/DDBJ databases">
        <title>The draft genome of strain NS-104.</title>
        <authorList>
            <person name="Hang P."/>
            <person name="Jiang J."/>
        </authorList>
    </citation>
    <scope>NUCLEOTIDE SEQUENCE [LARGE SCALE GENOMIC DNA]</scope>
    <source>
        <strain evidence="5 6">NS-104</strain>
    </source>
</reference>
<evidence type="ECO:0000256" key="1">
    <source>
        <dbReference type="ARBA" id="ARBA00023015"/>
    </source>
</evidence>
<gene>
    <name evidence="5" type="ORF">DEM27_28235</name>
</gene>
<keyword evidence="3" id="KW-0804">Transcription</keyword>
<dbReference type="InterPro" id="IPR009057">
    <property type="entry name" value="Homeodomain-like_sf"/>
</dbReference>
<dbReference type="Gene3D" id="1.10.10.60">
    <property type="entry name" value="Homeodomain-like"/>
    <property type="match status" value="2"/>
</dbReference>
<dbReference type="GO" id="GO:0003700">
    <property type="term" value="F:DNA-binding transcription factor activity"/>
    <property type="evidence" value="ECO:0007669"/>
    <property type="project" value="InterPro"/>
</dbReference>
<keyword evidence="2" id="KW-0238">DNA-binding</keyword>
<evidence type="ECO:0000259" key="4">
    <source>
        <dbReference type="PROSITE" id="PS01124"/>
    </source>
</evidence>
<dbReference type="InterPro" id="IPR018062">
    <property type="entry name" value="HTH_AraC-typ_CS"/>
</dbReference>
<feature type="domain" description="HTH araC/xylS-type" evidence="4">
    <location>
        <begin position="203"/>
        <end position="301"/>
    </location>
</feature>
<dbReference type="RefSeq" id="WP_109461590.1">
    <property type="nucleotide sequence ID" value="NZ_QFBC01000019.1"/>
</dbReference>
<dbReference type="SUPFAM" id="SSF46689">
    <property type="entry name" value="Homeodomain-like"/>
    <property type="match status" value="2"/>
</dbReference>
<name>A0A2U2DI31_9HYPH</name>
<evidence type="ECO:0000313" key="6">
    <source>
        <dbReference type="Proteomes" id="UP000245252"/>
    </source>
</evidence>
<dbReference type="PROSITE" id="PS01124">
    <property type="entry name" value="HTH_ARAC_FAMILY_2"/>
    <property type="match status" value="1"/>
</dbReference>
<dbReference type="InterPro" id="IPR018060">
    <property type="entry name" value="HTH_AraC"/>
</dbReference>
<dbReference type="PROSITE" id="PS00041">
    <property type="entry name" value="HTH_ARAC_FAMILY_1"/>
    <property type="match status" value="1"/>
</dbReference>
<dbReference type="GO" id="GO:0043565">
    <property type="term" value="F:sequence-specific DNA binding"/>
    <property type="evidence" value="ECO:0007669"/>
    <property type="project" value="InterPro"/>
</dbReference>
<accession>A0A2U2DI31</accession>
<dbReference type="PANTHER" id="PTHR46796:SF13">
    <property type="entry name" value="HTH-TYPE TRANSCRIPTIONAL ACTIVATOR RHAS"/>
    <property type="match status" value="1"/>
</dbReference>
<dbReference type="Pfam" id="PF12852">
    <property type="entry name" value="Cupin_6"/>
    <property type="match status" value="1"/>
</dbReference>
<sequence length="313" mass="33613">MIVQNIQDPLSDVLSAINARALFSVRFAAGGAWSVAFPPPGYLKFNAIREGGAWLISEGEAPLRIEAGDCLVVSGKAFTLCSDPNVKPIAAAEVFAGGNLDVSVGDGRDFVLLGGSVNLDTVDGSLLTEALPPVVVIEHEEAGPIGWLLEQLDLEWNSAAPGARIACNDLLRLVFIHVLRAYMARQTAQHPGWLAGLADARLGPALRAIHADPSRRWTVEALASLAGQSRSGFADRFRATVGTSPIDYLLGWRMRLAAARLRRGNEPLPKIAQSLGYASDSAFAASFRRTLGQSPARYRALHRDDKQRELVNA</sequence>
<proteinExistence type="predicted"/>
<evidence type="ECO:0000256" key="2">
    <source>
        <dbReference type="ARBA" id="ARBA00023125"/>
    </source>
</evidence>
<comment type="caution">
    <text evidence="5">The sequence shown here is derived from an EMBL/GenBank/DDBJ whole genome shotgun (WGS) entry which is preliminary data.</text>
</comment>
<dbReference type="PRINTS" id="PR00032">
    <property type="entry name" value="HTHARAC"/>
</dbReference>
<dbReference type="InterPro" id="IPR032783">
    <property type="entry name" value="AraC_lig"/>
</dbReference>
<dbReference type="EMBL" id="QFBC01000019">
    <property type="protein sequence ID" value="PWE52975.1"/>
    <property type="molecule type" value="Genomic_DNA"/>
</dbReference>
<evidence type="ECO:0000313" key="5">
    <source>
        <dbReference type="EMBL" id="PWE52975.1"/>
    </source>
</evidence>
<keyword evidence="6" id="KW-1185">Reference proteome</keyword>
<keyword evidence="1" id="KW-0805">Transcription regulation</keyword>